<evidence type="ECO:0000256" key="3">
    <source>
        <dbReference type="ARBA" id="ARBA00022475"/>
    </source>
</evidence>
<dbReference type="PANTHER" id="PTHR43663">
    <property type="entry name" value="CHROMATE TRANSPORT PROTEIN-RELATED"/>
    <property type="match status" value="1"/>
</dbReference>
<protein>
    <submittedName>
        <fullName evidence="8">Chromate transporter</fullName>
    </submittedName>
</protein>
<dbReference type="InterPro" id="IPR003370">
    <property type="entry name" value="Chromate_transpt"/>
</dbReference>
<feature type="transmembrane region" description="Helical" evidence="7">
    <location>
        <begin position="77"/>
        <end position="99"/>
    </location>
</feature>
<sequence length="183" mass="19046">MSRPASPGALFFAFTRLALQGFGGVLAVAQRELVERLGWMNQEEFVETLAIAQVLPGPNVVNLSMMVGDRFFGVRGAVAALGGMLAAPALVVLVLAAAFQHLGGHPVAVDALRGMGAVAAGLIVATGIKLLPALHTSPLGRLQAVALALTAFVLIAWLRWPLITVLTLLGGGGIALAWWKLRP</sequence>
<dbReference type="Proteomes" id="UP001606300">
    <property type="component" value="Unassembled WGS sequence"/>
</dbReference>
<dbReference type="RefSeq" id="WP_394469965.1">
    <property type="nucleotide sequence ID" value="NZ_JBIGHY010000002.1"/>
</dbReference>
<name>A0ABW7EKA3_9BURK</name>
<evidence type="ECO:0000256" key="4">
    <source>
        <dbReference type="ARBA" id="ARBA00022692"/>
    </source>
</evidence>
<proteinExistence type="inferred from homology"/>
<evidence type="ECO:0000256" key="1">
    <source>
        <dbReference type="ARBA" id="ARBA00004651"/>
    </source>
</evidence>
<dbReference type="PANTHER" id="PTHR43663:SF1">
    <property type="entry name" value="CHROMATE TRANSPORTER"/>
    <property type="match status" value="1"/>
</dbReference>
<dbReference type="InterPro" id="IPR052518">
    <property type="entry name" value="CHR_Transporter"/>
</dbReference>
<keyword evidence="6 7" id="KW-0472">Membrane</keyword>
<evidence type="ECO:0000313" key="9">
    <source>
        <dbReference type="Proteomes" id="UP001606300"/>
    </source>
</evidence>
<comment type="subcellular location">
    <subcellularLocation>
        <location evidence="1">Cell membrane</location>
        <topology evidence="1">Multi-pass membrane protein</topology>
    </subcellularLocation>
</comment>
<reference evidence="8 9" key="1">
    <citation type="submission" date="2024-09" db="EMBL/GenBank/DDBJ databases">
        <title>Novel species of the genus Pelomonas and Roseateles isolated from streams.</title>
        <authorList>
            <person name="Lu H."/>
        </authorList>
    </citation>
    <scope>NUCLEOTIDE SEQUENCE [LARGE SCALE GENOMIC DNA]</scope>
    <source>
        <strain evidence="8 9">DC23W</strain>
    </source>
</reference>
<comment type="caution">
    <text evidence="8">The sequence shown here is derived from an EMBL/GenBank/DDBJ whole genome shotgun (WGS) entry which is preliminary data.</text>
</comment>
<keyword evidence="9" id="KW-1185">Reference proteome</keyword>
<accession>A0ABW7EKA3</accession>
<evidence type="ECO:0000256" key="5">
    <source>
        <dbReference type="ARBA" id="ARBA00022989"/>
    </source>
</evidence>
<evidence type="ECO:0000256" key="2">
    <source>
        <dbReference type="ARBA" id="ARBA00005262"/>
    </source>
</evidence>
<dbReference type="Pfam" id="PF02417">
    <property type="entry name" value="Chromate_transp"/>
    <property type="match status" value="1"/>
</dbReference>
<evidence type="ECO:0000313" key="8">
    <source>
        <dbReference type="EMBL" id="MFG6413893.1"/>
    </source>
</evidence>
<evidence type="ECO:0000256" key="6">
    <source>
        <dbReference type="ARBA" id="ARBA00023136"/>
    </source>
</evidence>
<dbReference type="EMBL" id="JBIGHY010000002">
    <property type="protein sequence ID" value="MFG6413893.1"/>
    <property type="molecule type" value="Genomic_DNA"/>
</dbReference>
<gene>
    <name evidence="8" type="ORF">ACG02S_08295</name>
</gene>
<comment type="similarity">
    <text evidence="2">Belongs to the chromate ion transporter (CHR) (TC 2.A.51) family.</text>
</comment>
<evidence type="ECO:0000256" key="7">
    <source>
        <dbReference type="SAM" id="Phobius"/>
    </source>
</evidence>
<keyword evidence="3" id="KW-1003">Cell membrane</keyword>
<organism evidence="8 9">
    <name type="scientific">Pelomonas dachongensis</name>
    <dbReference type="NCBI Taxonomy" id="3299029"/>
    <lineage>
        <taxon>Bacteria</taxon>
        <taxon>Pseudomonadati</taxon>
        <taxon>Pseudomonadota</taxon>
        <taxon>Betaproteobacteria</taxon>
        <taxon>Burkholderiales</taxon>
        <taxon>Sphaerotilaceae</taxon>
        <taxon>Roseateles</taxon>
    </lineage>
</organism>
<feature type="transmembrane region" description="Helical" evidence="7">
    <location>
        <begin position="111"/>
        <end position="132"/>
    </location>
</feature>
<keyword evidence="5 7" id="KW-1133">Transmembrane helix</keyword>
<keyword evidence="4 7" id="KW-0812">Transmembrane</keyword>
<feature type="transmembrane region" description="Helical" evidence="7">
    <location>
        <begin position="163"/>
        <end position="181"/>
    </location>
</feature>